<dbReference type="EMBL" id="CADCWE010000161">
    <property type="protein sequence ID" value="CAA9546209.1"/>
    <property type="molecule type" value="Genomic_DNA"/>
</dbReference>
<reference evidence="1" key="1">
    <citation type="submission" date="2020-02" db="EMBL/GenBank/DDBJ databases">
        <authorList>
            <person name="Meier V. D."/>
        </authorList>
    </citation>
    <scope>NUCLEOTIDE SEQUENCE</scope>
    <source>
        <strain evidence="1">AVDCRST_MAG73</strain>
    </source>
</reference>
<accession>A0A6J4UDG8</accession>
<name>A0A6J4UDG8_9BACT</name>
<evidence type="ECO:0000313" key="1">
    <source>
        <dbReference type="EMBL" id="CAA9546209.1"/>
    </source>
</evidence>
<protein>
    <submittedName>
        <fullName evidence="1">Uncharacterized protein</fullName>
    </submittedName>
</protein>
<gene>
    <name evidence="1" type="ORF">AVDCRST_MAG73-2435</name>
</gene>
<dbReference type="AlphaFoldDB" id="A0A6J4UDG8"/>
<feature type="non-terminal residue" evidence="1">
    <location>
        <position position="1"/>
    </location>
</feature>
<organism evidence="1">
    <name type="scientific">uncultured Thermomicrobiales bacterium</name>
    <dbReference type="NCBI Taxonomy" id="1645740"/>
    <lineage>
        <taxon>Bacteria</taxon>
        <taxon>Pseudomonadati</taxon>
        <taxon>Thermomicrobiota</taxon>
        <taxon>Thermomicrobia</taxon>
        <taxon>Thermomicrobiales</taxon>
        <taxon>environmental samples</taxon>
    </lineage>
</organism>
<proteinExistence type="predicted"/>
<sequence>ASLATAEAAIAAAAATIEAQATEQAVTARRVDAALNPRYVEEQITVDAAGIPAGNDDAVDDARTALRRTLLRYASDDDCRVGVALTFGHAATIGEGTVLAAAINDLAVNAAPDLFAGAAFDAFGDLNPPPGQVDLRLYFFSGCAAAED</sequence>